<dbReference type="Pfam" id="PF01841">
    <property type="entry name" value="Transglut_core"/>
    <property type="match status" value="1"/>
</dbReference>
<feature type="domain" description="Transglutaminase-like" evidence="2">
    <location>
        <begin position="916"/>
        <end position="984"/>
    </location>
</feature>
<feature type="region of interest" description="Disordered" evidence="1">
    <location>
        <begin position="507"/>
        <end position="555"/>
    </location>
</feature>
<dbReference type="PANTHER" id="PTHR47020">
    <property type="entry name" value="HILLARIN"/>
    <property type="match status" value="1"/>
</dbReference>
<accession>A0A8J4SNH6</accession>
<dbReference type="SUPFAM" id="SSF54001">
    <property type="entry name" value="Cysteine proteinases"/>
    <property type="match status" value="2"/>
</dbReference>
<dbReference type="Pfam" id="PF23265">
    <property type="entry name" value="Ig-like_KY"/>
    <property type="match status" value="3"/>
</dbReference>
<dbReference type="Proteomes" id="UP000748531">
    <property type="component" value="Unassembled WGS sequence"/>
</dbReference>
<dbReference type="InterPro" id="IPR002931">
    <property type="entry name" value="Transglutaminase-like"/>
</dbReference>
<evidence type="ECO:0000256" key="1">
    <source>
        <dbReference type="SAM" id="MobiDB-lite"/>
    </source>
</evidence>
<evidence type="ECO:0000259" key="2">
    <source>
        <dbReference type="SMART" id="SM00460"/>
    </source>
</evidence>
<dbReference type="InterPro" id="IPR038765">
    <property type="entry name" value="Papain-like_cys_pep_sf"/>
</dbReference>
<dbReference type="Gene3D" id="3.10.620.30">
    <property type="match status" value="2"/>
</dbReference>
<feature type="compositionally biased region" description="Polar residues" evidence="1">
    <location>
        <begin position="525"/>
        <end position="542"/>
    </location>
</feature>
<feature type="region of interest" description="Disordered" evidence="1">
    <location>
        <begin position="664"/>
        <end position="837"/>
    </location>
</feature>
<dbReference type="EMBL" id="LUCH01001877">
    <property type="protein sequence ID" value="KAF5402333.1"/>
    <property type="molecule type" value="Genomic_DNA"/>
</dbReference>
<feature type="domain" description="Transglutaminase-like" evidence="2">
    <location>
        <begin position="106"/>
        <end position="172"/>
    </location>
</feature>
<comment type="caution">
    <text evidence="3">The sequence shown here is derived from an EMBL/GenBank/DDBJ whole genome shotgun (WGS) entry which is preliminary data.</text>
</comment>
<protein>
    <submittedName>
        <fullName evidence="3">Kyphoscoliosis peptidase</fullName>
    </submittedName>
</protein>
<feature type="compositionally biased region" description="Polar residues" evidence="1">
    <location>
        <begin position="693"/>
        <end position="735"/>
    </location>
</feature>
<dbReference type="AlphaFoldDB" id="A0A8J4SNH6"/>
<dbReference type="InterPro" id="IPR053041">
    <property type="entry name" value="Transglut-like_Superfamily_Mod"/>
</dbReference>
<sequence>MYAPAGFELPAPLSSGSHPPPELQKYFKHQVYDRPDVFSKVDEHAIQVAGCDHPAFRDLMWDLVYRYKLDELERARVIFRWMSSKDMQNIRFESSPPNSPEEVLLSFKYNRGTFARIFEIMCSYSNIHCITVSGYAKGVDYLPGDRFSGLPSNHSWNVIYIRGSWQLVDAHWAARYLSSGRNIPENVVYEYDDFYFMMEPQQAVYSHFPEDPRWQLLPVPLTLTQFESLPLTKSQFFKCAIDFLEQHHGVVYTRDGRLRMTLGFWRPGGFTYKLQYLTTSAGHRHPETLPASPSDLSDKVPNLDVDLKGFLLQETTKDKLNYYFRLPAAGVYYLTIYAQELSNLTIGRESTFRAACEYKIVCDAPASDAQTYPTCHDANWGPAWPHVQHYALEPSHSEGVISVTAKRDLTTSTDGRTLPPATVDIHFGKQRPEVSLLAKLHRNGVPDDFLDQYQRVVETARETQFHVTLPEPGEYGLEIYANEPAEGDTYTHMCQYLIHYEAPAGWRPTTPRLTASGSDAGPSPQAMQSWHPNNSTGDNPSYQPGDASKWSASNVQPAGPLKDMYNYELHAPPMGQLPRPYADSQYAEANTSLKFGKSQFPNRYSPSYGRTPSPVNAPNRTSLNYAPRTGLIATGTVQDRFVSPAAPKASMEAVSELTGSLSSVRLRQPATTNANQTLPGGFGGSNRFGRQPGTVSSSQGPTGVSPYDRSNPNSQSYSHGQSTGLPGRSGSNGQSEAGYYNNGFYNQVSPPGSTISSVSTHRSPYSHQQQYDQISSTPGGPAGYVSSGPSYRPDQSTANWGAGPIQREPPKEFSLRPLATESYTEKPRPQELPSIGDKSAMPYGSFEMFRRVDEHAVNISQQQQDNFNQLIWQLIYARNITDELEKVRVIFLWLCTKDLHKMNFDNVKPDSPEEILMGIRTGKSTYAQIFHTLCRYAGLHCKLLIGYAKGAEYAPGMHFSGRQGQHSWNAVLIDKVWCLVDCHWAARRLIGKRPSPENVRYGLDMFYFLANPGQLIYTHFPHDADWQLLRHPISLKEFENLAPVKSAFFKYNLDLVTHRNAVIMCSDPEVCIAIAFPPQAEQYLSFTFGLSIDNKEGSEDYRGLPLKLVYVKCSNECGPKSPCSFLFQPITFPHVLANLSECALVPLHVLLVSSGL</sequence>
<evidence type="ECO:0000313" key="4">
    <source>
        <dbReference type="Proteomes" id="UP000748531"/>
    </source>
</evidence>
<organism evidence="3 4">
    <name type="scientific">Paragonimus heterotremus</name>
    <dbReference type="NCBI Taxonomy" id="100268"/>
    <lineage>
        <taxon>Eukaryota</taxon>
        <taxon>Metazoa</taxon>
        <taxon>Spiralia</taxon>
        <taxon>Lophotrochozoa</taxon>
        <taxon>Platyhelminthes</taxon>
        <taxon>Trematoda</taxon>
        <taxon>Digenea</taxon>
        <taxon>Plagiorchiida</taxon>
        <taxon>Troglotremata</taxon>
        <taxon>Troglotrematidae</taxon>
        <taxon>Paragonimus</taxon>
    </lineage>
</organism>
<feature type="compositionally biased region" description="Polar residues" evidence="1">
    <location>
        <begin position="664"/>
        <end position="678"/>
    </location>
</feature>
<feature type="compositionally biased region" description="Polar residues" evidence="1">
    <location>
        <begin position="743"/>
        <end position="778"/>
    </location>
</feature>
<gene>
    <name evidence="3" type="ORF">PHET_04129</name>
</gene>
<name>A0A8J4SNH6_9TREM</name>
<evidence type="ECO:0000313" key="3">
    <source>
        <dbReference type="EMBL" id="KAF5402333.1"/>
    </source>
</evidence>
<dbReference type="InterPro" id="IPR056564">
    <property type="entry name" value="Ig-like_KY"/>
</dbReference>
<reference evidence="3" key="1">
    <citation type="submission" date="2019-05" db="EMBL/GenBank/DDBJ databases">
        <title>Annotation for the trematode Paragonimus heterotremus.</title>
        <authorList>
            <person name="Choi Y.-J."/>
        </authorList>
    </citation>
    <scope>NUCLEOTIDE SEQUENCE</scope>
    <source>
        <strain evidence="3">LC</strain>
    </source>
</reference>
<dbReference type="OrthoDB" id="6129702at2759"/>
<dbReference type="PANTHER" id="PTHR47020:SF1">
    <property type="entry name" value="HILLARIN"/>
    <property type="match status" value="1"/>
</dbReference>
<feature type="region of interest" description="Disordered" evidence="1">
    <location>
        <begin position="597"/>
        <end position="623"/>
    </location>
</feature>
<feature type="compositionally biased region" description="Polar residues" evidence="1">
    <location>
        <begin position="787"/>
        <end position="799"/>
    </location>
</feature>
<dbReference type="SMART" id="SM00460">
    <property type="entry name" value="TGc"/>
    <property type="match status" value="2"/>
</dbReference>
<proteinExistence type="predicted"/>
<keyword evidence="4" id="KW-1185">Reference proteome</keyword>